<comment type="caution">
    <text evidence="2">The sequence shown here is derived from an EMBL/GenBank/DDBJ whole genome shotgun (WGS) entry which is preliminary data.</text>
</comment>
<dbReference type="InterPro" id="IPR029063">
    <property type="entry name" value="SAM-dependent_MTases_sf"/>
</dbReference>
<keyword evidence="2" id="KW-0489">Methyltransferase</keyword>
<dbReference type="PANTHER" id="PTHR42912">
    <property type="entry name" value="METHYLTRANSFERASE"/>
    <property type="match status" value="1"/>
</dbReference>
<keyword evidence="2" id="KW-0808">Transferase</keyword>
<sequence length="280" mass="28959">MTDPRPTSAFHRANADPAKTDRLVAALDAQAANPGVRRLRAWAHERLAVRPGERALDVGAGTGSETRVLAAAVSPEGGAAGGSTGSAIGVEPHPGLRAVAERRTTEAGSPARFLDGDAQALPLPDGELDAVWCERVLQHLTDPAKAVAEMARVLRPGGRVALLDTDWSTFVLHPVAPDVRPALAAVVQGAAAQPEAGRSLAGWLVEAGLTVDTLGADVLLHDPHTVGGPILRGLGAAAVGRGLLTEEQRDRLYADLDAAAGHGAFHLSVTMFAAIAHRPR</sequence>
<feature type="domain" description="Methyltransferase type 11" evidence="1">
    <location>
        <begin position="56"/>
        <end position="161"/>
    </location>
</feature>
<organism evidence="2 3">
    <name type="scientific">Kitasatospora xanthocidica</name>
    <dbReference type="NCBI Taxonomy" id="83382"/>
    <lineage>
        <taxon>Bacteria</taxon>
        <taxon>Bacillati</taxon>
        <taxon>Actinomycetota</taxon>
        <taxon>Actinomycetes</taxon>
        <taxon>Kitasatosporales</taxon>
        <taxon>Streptomycetaceae</taxon>
        <taxon>Kitasatospora</taxon>
    </lineage>
</organism>
<proteinExistence type="predicted"/>
<dbReference type="AlphaFoldDB" id="A0A373A2A8"/>
<dbReference type="InterPro" id="IPR050508">
    <property type="entry name" value="Methyltransf_Superfamily"/>
</dbReference>
<name>A0A373A2A8_9ACTN</name>
<gene>
    <name evidence="2" type="ORF">DR950_35100</name>
</gene>
<dbReference type="GO" id="GO:0032259">
    <property type="term" value="P:methylation"/>
    <property type="evidence" value="ECO:0007669"/>
    <property type="project" value="UniProtKB-KW"/>
</dbReference>
<accession>A0A373A2A8</accession>
<keyword evidence="3" id="KW-1185">Reference proteome</keyword>
<dbReference type="Gene3D" id="3.40.50.150">
    <property type="entry name" value="Vaccinia Virus protein VP39"/>
    <property type="match status" value="1"/>
</dbReference>
<dbReference type="InterPro" id="IPR013216">
    <property type="entry name" value="Methyltransf_11"/>
</dbReference>
<dbReference type="PANTHER" id="PTHR42912:SF93">
    <property type="entry name" value="N6-ADENOSINE-METHYLTRANSFERASE TMT1A"/>
    <property type="match status" value="1"/>
</dbReference>
<evidence type="ECO:0000313" key="3">
    <source>
        <dbReference type="Proteomes" id="UP000263377"/>
    </source>
</evidence>
<protein>
    <submittedName>
        <fullName evidence="2">Methyltransferase domain-containing protein</fullName>
    </submittedName>
</protein>
<dbReference type="SUPFAM" id="SSF53335">
    <property type="entry name" value="S-adenosyl-L-methionine-dependent methyltransferases"/>
    <property type="match status" value="1"/>
</dbReference>
<dbReference type="EMBL" id="QVIG01000001">
    <property type="protein sequence ID" value="RGD62286.1"/>
    <property type="molecule type" value="Genomic_DNA"/>
</dbReference>
<dbReference type="CDD" id="cd02440">
    <property type="entry name" value="AdoMet_MTases"/>
    <property type="match status" value="1"/>
</dbReference>
<dbReference type="RefSeq" id="WP_117490656.1">
    <property type="nucleotide sequence ID" value="NZ_QVIG01000001.1"/>
</dbReference>
<reference evidence="2 3" key="1">
    <citation type="submission" date="2018-08" db="EMBL/GenBank/DDBJ databases">
        <title>Diversity &amp; Physiological Properties of Lignin-Decomposing Actinobacteria from Soil.</title>
        <authorList>
            <person name="Roh S.G."/>
            <person name="Kim S.B."/>
        </authorList>
    </citation>
    <scope>NUCLEOTIDE SEQUENCE [LARGE SCALE GENOMIC DNA]</scope>
    <source>
        <strain evidence="2 3">MMS17-GH009</strain>
    </source>
</reference>
<dbReference type="GO" id="GO:0008757">
    <property type="term" value="F:S-adenosylmethionine-dependent methyltransferase activity"/>
    <property type="evidence" value="ECO:0007669"/>
    <property type="project" value="InterPro"/>
</dbReference>
<dbReference type="Proteomes" id="UP000263377">
    <property type="component" value="Unassembled WGS sequence"/>
</dbReference>
<dbReference type="Pfam" id="PF08241">
    <property type="entry name" value="Methyltransf_11"/>
    <property type="match status" value="1"/>
</dbReference>
<evidence type="ECO:0000313" key="2">
    <source>
        <dbReference type="EMBL" id="RGD62286.1"/>
    </source>
</evidence>
<evidence type="ECO:0000259" key="1">
    <source>
        <dbReference type="Pfam" id="PF08241"/>
    </source>
</evidence>